<protein>
    <recommendedName>
        <fullName evidence="4">ABC transporter domain-containing protein</fullName>
    </recommendedName>
</protein>
<dbReference type="InterPro" id="IPR003593">
    <property type="entry name" value="AAA+_ATPase"/>
</dbReference>
<comment type="caution">
    <text evidence="5">The sequence shown here is derived from an EMBL/GenBank/DDBJ whole genome shotgun (WGS) entry which is preliminary data.</text>
</comment>
<organism evidence="5 6">
    <name type="scientific">Vagococcus acidifermentans</name>
    <dbReference type="NCBI Taxonomy" id="564710"/>
    <lineage>
        <taxon>Bacteria</taxon>
        <taxon>Bacillati</taxon>
        <taxon>Bacillota</taxon>
        <taxon>Bacilli</taxon>
        <taxon>Lactobacillales</taxon>
        <taxon>Enterococcaceae</taxon>
        <taxon>Vagococcus</taxon>
    </lineage>
</organism>
<evidence type="ECO:0000256" key="1">
    <source>
        <dbReference type="ARBA" id="ARBA00022448"/>
    </source>
</evidence>
<evidence type="ECO:0000256" key="2">
    <source>
        <dbReference type="ARBA" id="ARBA00022741"/>
    </source>
</evidence>
<keyword evidence="3" id="KW-0067">ATP-binding</keyword>
<proteinExistence type="predicted"/>
<dbReference type="OrthoDB" id="2365508at2"/>
<dbReference type="EMBL" id="NGKC01000011">
    <property type="protein sequence ID" value="RSU10694.1"/>
    <property type="molecule type" value="Genomic_DNA"/>
</dbReference>
<dbReference type="RefSeq" id="WP_126814221.1">
    <property type="nucleotide sequence ID" value="NZ_NGKC01000011.1"/>
</dbReference>
<keyword evidence="1" id="KW-0813">Transport</keyword>
<dbReference type="Proteomes" id="UP000286773">
    <property type="component" value="Unassembled WGS sequence"/>
</dbReference>
<accession>A0A430ARL4</accession>
<dbReference type="InterPro" id="IPR003439">
    <property type="entry name" value="ABC_transporter-like_ATP-bd"/>
</dbReference>
<feature type="domain" description="ABC transporter" evidence="4">
    <location>
        <begin position="2"/>
        <end position="230"/>
    </location>
</feature>
<dbReference type="GO" id="GO:0016887">
    <property type="term" value="F:ATP hydrolysis activity"/>
    <property type="evidence" value="ECO:0007669"/>
    <property type="project" value="InterPro"/>
</dbReference>
<sequence>MIEVKDLVVDFKGKTILNKLSFTLDRGEIIGLVAPNGTGKSTLMRGIMNYLVPNSGQIEIDKLSYKNRREEKKIHRLITMMPDQNDLYNYLSGMDHLKIYQNMWHQTAISPQKVIEELKMTDYCHKKVGDYSLGMRQRLCFAMQIVANTPYMLMDEVMNGLDPSNVALISQVLIEKKREGKGIIIASHLLENLTVFSDIIFFLKDGILTKKIVKGQAERPVVRFTSKKKLLTLADFKVVCLPNGTSYISVETEAQLTEIINALMTAGIHQFSYSPITLNDLYFYYFE</sequence>
<dbReference type="CDD" id="cd03230">
    <property type="entry name" value="ABC_DR_subfamily_A"/>
    <property type="match status" value="1"/>
</dbReference>
<name>A0A430ARL4_9ENTE</name>
<dbReference type="PANTHER" id="PTHR42939:SF1">
    <property type="entry name" value="ABC TRANSPORTER ATP-BINDING PROTEIN ALBC-RELATED"/>
    <property type="match status" value="1"/>
</dbReference>
<dbReference type="PROSITE" id="PS00211">
    <property type="entry name" value="ABC_TRANSPORTER_1"/>
    <property type="match status" value="1"/>
</dbReference>
<dbReference type="SMART" id="SM00382">
    <property type="entry name" value="AAA"/>
    <property type="match status" value="1"/>
</dbReference>
<dbReference type="InterPro" id="IPR017871">
    <property type="entry name" value="ABC_transporter-like_CS"/>
</dbReference>
<dbReference type="Pfam" id="PF00005">
    <property type="entry name" value="ABC_tran"/>
    <property type="match status" value="1"/>
</dbReference>
<dbReference type="PROSITE" id="PS50893">
    <property type="entry name" value="ABC_TRANSPORTER_2"/>
    <property type="match status" value="1"/>
</dbReference>
<gene>
    <name evidence="5" type="ORF">CBF27_10290</name>
</gene>
<dbReference type="GO" id="GO:0005524">
    <property type="term" value="F:ATP binding"/>
    <property type="evidence" value="ECO:0007669"/>
    <property type="project" value="UniProtKB-KW"/>
</dbReference>
<dbReference type="AlphaFoldDB" id="A0A430ARL4"/>
<evidence type="ECO:0000259" key="4">
    <source>
        <dbReference type="PROSITE" id="PS50893"/>
    </source>
</evidence>
<evidence type="ECO:0000313" key="5">
    <source>
        <dbReference type="EMBL" id="RSU10694.1"/>
    </source>
</evidence>
<keyword evidence="2" id="KW-0547">Nucleotide-binding</keyword>
<evidence type="ECO:0000313" key="6">
    <source>
        <dbReference type="Proteomes" id="UP000286773"/>
    </source>
</evidence>
<dbReference type="InterPro" id="IPR051782">
    <property type="entry name" value="ABC_Transporter_VariousFunc"/>
</dbReference>
<keyword evidence="6" id="KW-1185">Reference proteome</keyword>
<dbReference type="InterPro" id="IPR027417">
    <property type="entry name" value="P-loop_NTPase"/>
</dbReference>
<dbReference type="SUPFAM" id="SSF52540">
    <property type="entry name" value="P-loop containing nucleoside triphosphate hydrolases"/>
    <property type="match status" value="1"/>
</dbReference>
<reference evidence="5 6" key="1">
    <citation type="submission" date="2017-05" db="EMBL/GenBank/DDBJ databases">
        <title>Vagococcus spp. assemblies.</title>
        <authorList>
            <person name="Gulvik C.A."/>
        </authorList>
    </citation>
    <scope>NUCLEOTIDE SEQUENCE [LARGE SCALE GENOMIC DNA]</scope>
    <source>
        <strain evidence="5 6">LMG 24798</strain>
    </source>
</reference>
<dbReference type="PANTHER" id="PTHR42939">
    <property type="entry name" value="ABC TRANSPORTER ATP-BINDING PROTEIN ALBC-RELATED"/>
    <property type="match status" value="1"/>
</dbReference>
<dbReference type="Gene3D" id="3.40.50.300">
    <property type="entry name" value="P-loop containing nucleotide triphosphate hydrolases"/>
    <property type="match status" value="1"/>
</dbReference>
<evidence type="ECO:0000256" key="3">
    <source>
        <dbReference type="ARBA" id="ARBA00022840"/>
    </source>
</evidence>